<feature type="binding site" evidence="12">
    <location>
        <position position="63"/>
    </location>
    <ligand>
        <name>CoA</name>
        <dbReference type="ChEBI" id="CHEBI:57287"/>
    </ligand>
</feature>
<comment type="catalytic activity">
    <reaction evidence="10">
        <text>apo-[aryl-carrier protein] + CoA = holo-[aryl-carrier protein] + adenosine 3',5'-bisphosphate + H(+)</text>
        <dbReference type="Rhea" id="RHEA:48404"/>
        <dbReference type="Rhea" id="RHEA-COMP:15903"/>
        <dbReference type="Rhea" id="RHEA-COMP:17557"/>
        <dbReference type="ChEBI" id="CHEBI:15378"/>
        <dbReference type="ChEBI" id="CHEBI:29999"/>
        <dbReference type="ChEBI" id="CHEBI:57287"/>
        <dbReference type="ChEBI" id="CHEBI:58343"/>
        <dbReference type="ChEBI" id="CHEBI:64479"/>
    </reaction>
</comment>
<keyword evidence="13" id="KW-0460">Magnesium</keyword>
<dbReference type="PANTHER" id="PTHR38096">
    <property type="entry name" value="ENTEROBACTIN SYNTHASE COMPONENT D"/>
    <property type="match status" value="1"/>
</dbReference>
<protein>
    <recommendedName>
        <fullName evidence="5">Enterobactin synthase component D</fullName>
    </recommendedName>
    <alternativeName>
        <fullName evidence="8">4'-phosphopantetheinyl transferase EntD</fullName>
    </alternativeName>
    <alternativeName>
        <fullName evidence="9">Enterochelin synthase D</fullName>
    </alternativeName>
</protein>
<feature type="binding site" evidence="12">
    <location>
        <position position="71"/>
    </location>
    <ligand>
        <name>CoA</name>
        <dbReference type="ChEBI" id="CHEBI:57287"/>
    </ligand>
</feature>
<evidence type="ECO:0000259" key="14">
    <source>
        <dbReference type="Pfam" id="PF01648"/>
    </source>
</evidence>
<dbReference type="InterPro" id="IPR008278">
    <property type="entry name" value="4-PPantetheinyl_Trfase_dom"/>
</dbReference>
<evidence type="ECO:0000256" key="6">
    <source>
        <dbReference type="ARBA" id="ARBA00022679"/>
    </source>
</evidence>
<evidence type="ECO:0000256" key="5">
    <source>
        <dbReference type="ARBA" id="ARBA00019087"/>
    </source>
</evidence>
<evidence type="ECO:0000256" key="11">
    <source>
        <dbReference type="ARBA" id="ARBA00049191"/>
    </source>
</evidence>
<evidence type="ECO:0000313" key="16">
    <source>
        <dbReference type="EMBL" id="EWH10072.1"/>
    </source>
</evidence>
<dbReference type="Pfam" id="PF01648">
    <property type="entry name" value="ACPS"/>
    <property type="match status" value="1"/>
</dbReference>
<dbReference type="Pfam" id="PF17837">
    <property type="entry name" value="4PPT_N"/>
    <property type="match status" value="1"/>
</dbReference>
<dbReference type="Gene3D" id="3.90.470.20">
    <property type="entry name" value="4'-phosphopantetheinyl transferase domain"/>
    <property type="match status" value="1"/>
</dbReference>
<feature type="binding site" evidence="13">
    <location>
        <position position="130"/>
    </location>
    <ligand>
        <name>Mg(2+)</name>
        <dbReference type="ChEBI" id="CHEBI:18420"/>
    </ligand>
</feature>
<evidence type="ECO:0000256" key="7">
    <source>
        <dbReference type="ARBA" id="ARBA00023191"/>
    </source>
</evidence>
<feature type="binding site" evidence="13">
    <location>
        <position position="132"/>
    </location>
    <ligand>
        <name>Mg(2+)</name>
        <dbReference type="ChEBI" id="CHEBI:18420"/>
    </ligand>
</feature>
<dbReference type="EMBL" id="ARZY01000016">
    <property type="protein sequence ID" value="EWH10072.1"/>
    <property type="molecule type" value="Genomic_DNA"/>
</dbReference>
<dbReference type="Proteomes" id="UP000019276">
    <property type="component" value="Unassembled WGS sequence"/>
</dbReference>
<feature type="binding site" evidence="12">
    <location>
        <position position="130"/>
    </location>
    <ligand>
        <name>CoA</name>
        <dbReference type="ChEBI" id="CHEBI:57287"/>
    </ligand>
</feature>
<evidence type="ECO:0000313" key="17">
    <source>
        <dbReference type="Proteomes" id="UP000019276"/>
    </source>
</evidence>
<dbReference type="GO" id="GO:0000287">
    <property type="term" value="F:magnesium ion binding"/>
    <property type="evidence" value="ECO:0007669"/>
    <property type="project" value="InterPro"/>
</dbReference>
<keyword evidence="7" id="KW-0259">Enterobactin biosynthesis</keyword>
<organism evidence="16 17">
    <name type="scientific">Catenovulum agarivorans DS-2</name>
    <dbReference type="NCBI Taxonomy" id="1328313"/>
    <lineage>
        <taxon>Bacteria</taxon>
        <taxon>Pseudomonadati</taxon>
        <taxon>Pseudomonadota</taxon>
        <taxon>Gammaproteobacteria</taxon>
        <taxon>Alteromonadales</taxon>
        <taxon>Alteromonadaceae</taxon>
        <taxon>Catenovulum</taxon>
    </lineage>
</organism>
<feature type="binding site" evidence="12">
    <location>
        <begin position="108"/>
        <end position="109"/>
    </location>
    <ligand>
        <name>CoA</name>
        <dbReference type="ChEBI" id="CHEBI:57287"/>
    </ligand>
</feature>
<name>W7QMB2_9ALTE</name>
<evidence type="ECO:0000256" key="10">
    <source>
        <dbReference type="ARBA" id="ARBA00049176"/>
    </source>
</evidence>
<comment type="pathway">
    <text evidence="2">Siderophore biosynthesis; enterobactin biosynthesis.</text>
</comment>
<accession>W7QMB2</accession>
<evidence type="ECO:0000256" key="2">
    <source>
        <dbReference type="ARBA" id="ARBA00004993"/>
    </source>
</evidence>
<dbReference type="STRING" id="1328313.DS2_09777"/>
<keyword evidence="13" id="KW-0479">Metal-binding</keyword>
<comment type="function">
    <text evidence="1">Involved in the biosynthesis of the siderophore enterobactin (enterochelin), which is a macrocyclic trimeric lactone of N-(2,3-dihydroxybenzoyl)-serine. The serine trilactone serves as a scaffolding for the three catechol functionalities that provide hexadentate coordination for the tightly ligated iron(2+) atoms. Plays an essential role in the assembly of the enterobactin by catalyzing the transfer of the 4'-phosphopantetheine (Ppant) moiety from coenzyme A to the apo-domains of both EntB (ArCP domain) and EntF (PCP domain) to yield their holo-forms which make them competent for the activation of 2,3-dihydroxybenzoate (DHB) and L-serine, respectively.</text>
</comment>
<dbReference type="OrthoDB" id="8210607at2"/>
<feature type="binding site" evidence="12">
    <location>
        <position position="183"/>
    </location>
    <ligand>
        <name>CoA</name>
        <dbReference type="ChEBI" id="CHEBI:57287"/>
    </ligand>
</feature>
<evidence type="ECO:0000259" key="15">
    <source>
        <dbReference type="Pfam" id="PF17837"/>
    </source>
</evidence>
<reference evidence="16 17" key="1">
    <citation type="journal article" date="2014" name="Genome Announc.">
        <title>Draft Genome Sequence of the Agar-Degrading Bacterium Catenovulum sp. Strain DS-2, Isolated from Intestines of Haliotis diversicolor.</title>
        <authorList>
            <person name="Shan D."/>
            <person name="Li X."/>
            <person name="Gu Z."/>
            <person name="Wei G."/>
            <person name="Gao Z."/>
            <person name="Shao Z."/>
        </authorList>
    </citation>
    <scope>NUCLEOTIDE SEQUENCE [LARGE SCALE GENOMIC DNA]</scope>
    <source>
        <strain evidence="16 17">DS-2</strain>
    </source>
</reference>
<dbReference type="InterPro" id="IPR003542">
    <property type="entry name" value="Enbac_synth_compD-like"/>
</dbReference>
<proteinExistence type="inferred from homology"/>
<dbReference type="UniPathway" id="UPA00017"/>
<dbReference type="eggNOG" id="COG2977">
    <property type="taxonomic scope" value="Bacteria"/>
</dbReference>
<dbReference type="GO" id="GO:0009239">
    <property type="term" value="P:enterobactin biosynthetic process"/>
    <property type="evidence" value="ECO:0007669"/>
    <property type="project" value="UniProtKB-UniPathway"/>
</dbReference>
<dbReference type="GO" id="GO:0009366">
    <property type="term" value="C:enterobactin synthetase complex"/>
    <property type="evidence" value="ECO:0007669"/>
    <property type="project" value="InterPro"/>
</dbReference>
<evidence type="ECO:0000256" key="13">
    <source>
        <dbReference type="PIRSR" id="PIRSR603542-2"/>
    </source>
</evidence>
<dbReference type="GO" id="GO:0008897">
    <property type="term" value="F:holo-[acyl-carrier-protein] synthase activity"/>
    <property type="evidence" value="ECO:0007669"/>
    <property type="project" value="InterPro"/>
</dbReference>
<keyword evidence="6 16" id="KW-0808">Transferase</keyword>
<feature type="domain" description="4'-phosphopantetheinyl transferase N-terminal" evidence="15">
    <location>
        <begin position="56"/>
        <end position="118"/>
    </location>
</feature>
<dbReference type="PRINTS" id="PR01399">
    <property type="entry name" value="ENTSNTHTASED"/>
</dbReference>
<evidence type="ECO:0000256" key="4">
    <source>
        <dbReference type="ARBA" id="ARBA00011503"/>
    </source>
</evidence>
<comment type="similarity">
    <text evidence="3">Belongs to the P-Pant transferase superfamily. EntD family.</text>
</comment>
<dbReference type="InterPro" id="IPR041354">
    <property type="entry name" value="4PPT_N"/>
</dbReference>
<feature type="binding site" evidence="12">
    <location>
        <position position="179"/>
    </location>
    <ligand>
        <name>CoA</name>
        <dbReference type="ChEBI" id="CHEBI:57287"/>
    </ligand>
</feature>
<comment type="cofactor">
    <cofactor evidence="13">
        <name>Mg(2+)</name>
        <dbReference type="ChEBI" id="CHEBI:18420"/>
    </cofactor>
</comment>
<evidence type="ECO:0000256" key="12">
    <source>
        <dbReference type="PIRSR" id="PIRSR603542-1"/>
    </source>
</evidence>
<feature type="binding site" evidence="13">
    <location>
        <position position="131"/>
    </location>
    <ligand>
        <name>Mg(2+)</name>
        <dbReference type="ChEBI" id="CHEBI:18420"/>
    </ligand>
</feature>
<gene>
    <name evidence="16" type="ORF">DS2_09777</name>
</gene>
<evidence type="ECO:0000256" key="1">
    <source>
        <dbReference type="ARBA" id="ARBA00003937"/>
    </source>
</evidence>
<comment type="catalytic activity">
    <reaction evidence="11">
        <text>apo-[peptidyl-carrier protein] + CoA = holo-[peptidyl-carrier protein] + adenosine 3',5'-bisphosphate + H(+)</text>
        <dbReference type="Rhea" id="RHEA:46228"/>
        <dbReference type="Rhea" id="RHEA-COMP:11479"/>
        <dbReference type="Rhea" id="RHEA-COMP:11480"/>
        <dbReference type="ChEBI" id="CHEBI:15378"/>
        <dbReference type="ChEBI" id="CHEBI:29999"/>
        <dbReference type="ChEBI" id="CHEBI:57287"/>
        <dbReference type="ChEBI" id="CHEBI:58343"/>
        <dbReference type="ChEBI" id="CHEBI:64479"/>
    </reaction>
</comment>
<dbReference type="RefSeq" id="WP_051479772.1">
    <property type="nucleotide sequence ID" value="NZ_ARZY01000016.1"/>
</dbReference>
<dbReference type="GO" id="GO:0005886">
    <property type="term" value="C:plasma membrane"/>
    <property type="evidence" value="ECO:0007669"/>
    <property type="project" value="TreeGrafter"/>
</dbReference>
<comment type="subunit">
    <text evidence="4">EntB, EntD, EntE, and EntF form a multienzyme complex called enterobactin synthase.</text>
</comment>
<dbReference type="AlphaFoldDB" id="W7QMB2"/>
<evidence type="ECO:0000256" key="8">
    <source>
        <dbReference type="ARBA" id="ARBA00029894"/>
    </source>
</evidence>
<sequence length="247" mass="27746">MFAQQPNFVTQVTNNSHQFVQEPDIQSFISLTAHFSVAECDISYWQRLFGSQGINIDKMRQKRCAEFVAGRYLAWLAIKQLTGTEHEVLAIGEDRAPVWPKGMIGCISHSNGQVVVMVKRQSQQSLLGVDIEKCLSIEQAKNLHQEFINVRELAVVEQSKVSETLSFSAFVTLIFSAKETIYKAYYPLVKTFFSFDAVELVSHKPNQLIFKITDAFPSLDAAFLAGGLIAVNWTLQDDMVVTWLSSG</sequence>
<evidence type="ECO:0000256" key="9">
    <source>
        <dbReference type="ARBA" id="ARBA00031996"/>
    </source>
</evidence>
<dbReference type="InterPro" id="IPR037143">
    <property type="entry name" value="4-PPantetheinyl_Trfase_dom_sf"/>
</dbReference>
<dbReference type="PANTHER" id="PTHR38096:SF1">
    <property type="entry name" value="ENTEROBACTIN SYNTHASE COMPONENT D"/>
    <property type="match status" value="1"/>
</dbReference>
<evidence type="ECO:0000256" key="3">
    <source>
        <dbReference type="ARBA" id="ARBA00008342"/>
    </source>
</evidence>
<feature type="domain" description="4'-phosphopantetheinyl transferase" evidence="14">
    <location>
        <begin position="127"/>
        <end position="214"/>
    </location>
</feature>
<comment type="caution">
    <text evidence="16">The sequence shown here is derived from an EMBL/GenBank/DDBJ whole genome shotgun (WGS) entry which is preliminary data.</text>
</comment>
<dbReference type="SUPFAM" id="SSF56214">
    <property type="entry name" value="4'-phosphopantetheinyl transferase"/>
    <property type="match status" value="1"/>
</dbReference>
<keyword evidence="17" id="KW-1185">Reference proteome</keyword>